<feature type="transmembrane region" description="Helical" evidence="9">
    <location>
        <begin position="189"/>
        <end position="211"/>
    </location>
</feature>
<reference evidence="11 12" key="1">
    <citation type="journal article" date="2017" name="Int. J. Syst. Evol. Microbiol.">
        <title>Desulfovibrio senegalensis sp. nov., a mesophilic sulfate reducer isolated from marine sediment.</title>
        <authorList>
            <person name="Thioye A."/>
            <person name="Gam Z.B.A."/>
            <person name="Mbengue M."/>
            <person name="Cayol J.L."/>
            <person name="Joseph-Bartoli M."/>
            <person name="Toure-Kane C."/>
            <person name="Labat M."/>
        </authorList>
    </citation>
    <scope>NUCLEOTIDE SEQUENCE [LARGE SCALE GENOMIC DNA]</scope>
    <source>
        <strain evidence="11 12">DSM 101509</strain>
    </source>
</reference>
<evidence type="ECO:0000256" key="9">
    <source>
        <dbReference type="RuleBase" id="RU361157"/>
    </source>
</evidence>
<gene>
    <name evidence="11" type="ORF">F8A88_10140</name>
</gene>
<evidence type="ECO:0000256" key="4">
    <source>
        <dbReference type="ARBA" id="ARBA00022475"/>
    </source>
</evidence>
<keyword evidence="8 9" id="KW-0472">Membrane</keyword>
<dbReference type="GO" id="GO:0005886">
    <property type="term" value="C:plasma membrane"/>
    <property type="evidence" value="ECO:0007669"/>
    <property type="project" value="UniProtKB-SubCell"/>
</dbReference>
<proteinExistence type="inferred from homology"/>
<evidence type="ECO:0000256" key="1">
    <source>
        <dbReference type="ARBA" id="ARBA00004429"/>
    </source>
</evidence>
<organism evidence="11 12">
    <name type="scientific">Pseudodesulfovibrio senegalensis</name>
    <dbReference type="NCBI Taxonomy" id="1721087"/>
    <lineage>
        <taxon>Bacteria</taxon>
        <taxon>Pseudomonadati</taxon>
        <taxon>Thermodesulfobacteriota</taxon>
        <taxon>Desulfovibrionia</taxon>
        <taxon>Desulfovibrionales</taxon>
        <taxon>Desulfovibrionaceae</taxon>
    </lineage>
</organism>
<protein>
    <recommendedName>
        <fullName evidence="9">Transport permease protein</fullName>
    </recommendedName>
</protein>
<sequence length="275" mass="30443">MDCRHETVIRAGQGARHYWQDMLRYRELFFFLAWRDLLVRYKQTAIGIAWAVLRPVLAMMVFSVVFGRLAGLPSDGNTPYPIMVFAAMLPWQFFASGLSDAGNSLVSNAPMVSKVWFPRMLLPASSILVNAADMILSLMVLALLMLGYGFAPSWRMLLLPALVLPAAVTTLGAGLALCALNVTYRDFRYIVPFIIQLGMYVSPVGFSSAVVPQAWRAAYYLNPMAGVIDGFRWAILGTDLPYLPGLIISAAVSLALLFTGLRIFRRMEATFADTI</sequence>
<keyword evidence="7 9" id="KW-1133">Transmembrane helix</keyword>
<evidence type="ECO:0000256" key="7">
    <source>
        <dbReference type="ARBA" id="ARBA00022989"/>
    </source>
</evidence>
<comment type="caution">
    <text evidence="11">The sequence shown here is derived from an EMBL/GenBank/DDBJ whole genome shotgun (WGS) entry which is preliminary data.</text>
</comment>
<comment type="subcellular location">
    <subcellularLocation>
        <location evidence="1">Cell inner membrane</location>
        <topology evidence="1">Multi-pass membrane protein</topology>
    </subcellularLocation>
    <subcellularLocation>
        <location evidence="9">Cell membrane</location>
        <topology evidence="9">Multi-pass membrane protein</topology>
    </subcellularLocation>
</comment>
<keyword evidence="4 9" id="KW-1003">Cell membrane</keyword>
<dbReference type="InterPro" id="IPR013525">
    <property type="entry name" value="ABC2_TM"/>
</dbReference>
<comment type="similarity">
    <text evidence="2 9">Belongs to the ABC-2 integral membrane protein family.</text>
</comment>
<evidence type="ECO:0000259" key="10">
    <source>
        <dbReference type="PROSITE" id="PS51012"/>
    </source>
</evidence>
<dbReference type="EMBL" id="WAIE01000004">
    <property type="protein sequence ID" value="KAB1441306.1"/>
    <property type="molecule type" value="Genomic_DNA"/>
</dbReference>
<dbReference type="PANTHER" id="PTHR30413">
    <property type="entry name" value="INNER MEMBRANE TRANSPORT PERMEASE"/>
    <property type="match status" value="1"/>
</dbReference>
<feature type="transmembrane region" description="Helical" evidence="9">
    <location>
        <begin position="45"/>
        <end position="70"/>
    </location>
</feature>
<evidence type="ECO:0000256" key="6">
    <source>
        <dbReference type="ARBA" id="ARBA00022692"/>
    </source>
</evidence>
<feature type="domain" description="ABC transmembrane type-2" evidence="10">
    <location>
        <begin position="46"/>
        <end position="267"/>
    </location>
</feature>
<evidence type="ECO:0000256" key="2">
    <source>
        <dbReference type="ARBA" id="ARBA00007783"/>
    </source>
</evidence>
<dbReference type="PROSITE" id="PS51012">
    <property type="entry name" value="ABC_TM2"/>
    <property type="match status" value="1"/>
</dbReference>
<keyword evidence="12" id="KW-1185">Reference proteome</keyword>
<dbReference type="GO" id="GO:0140359">
    <property type="term" value="F:ABC-type transporter activity"/>
    <property type="evidence" value="ECO:0007669"/>
    <property type="project" value="InterPro"/>
</dbReference>
<keyword evidence="3 9" id="KW-0813">Transport</keyword>
<dbReference type="OrthoDB" id="9786910at2"/>
<dbReference type="InterPro" id="IPR047817">
    <property type="entry name" value="ABC2_TM_bact-type"/>
</dbReference>
<name>A0A6N6N2P3_9BACT</name>
<dbReference type="AlphaFoldDB" id="A0A6N6N2P3"/>
<feature type="transmembrane region" description="Helical" evidence="9">
    <location>
        <begin position="242"/>
        <end position="261"/>
    </location>
</feature>
<dbReference type="Pfam" id="PF01061">
    <property type="entry name" value="ABC2_membrane"/>
    <property type="match status" value="1"/>
</dbReference>
<keyword evidence="5" id="KW-0997">Cell inner membrane</keyword>
<evidence type="ECO:0000313" key="11">
    <source>
        <dbReference type="EMBL" id="KAB1441306.1"/>
    </source>
</evidence>
<accession>A0A6N6N2P3</accession>
<feature type="transmembrane region" description="Helical" evidence="9">
    <location>
        <begin position="82"/>
        <end position="106"/>
    </location>
</feature>
<dbReference type="PANTHER" id="PTHR30413:SF8">
    <property type="entry name" value="TRANSPORT PERMEASE PROTEIN"/>
    <property type="match status" value="1"/>
</dbReference>
<evidence type="ECO:0000313" key="12">
    <source>
        <dbReference type="Proteomes" id="UP000438699"/>
    </source>
</evidence>
<feature type="transmembrane region" description="Helical" evidence="9">
    <location>
        <begin position="127"/>
        <end position="151"/>
    </location>
</feature>
<feature type="transmembrane region" description="Helical" evidence="9">
    <location>
        <begin position="157"/>
        <end position="182"/>
    </location>
</feature>
<dbReference type="Proteomes" id="UP000438699">
    <property type="component" value="Unassembled WGS sequence"/>
</dbReference>
<dbReference type="RefSeq" id="WP_151151049.1">
    <property type="nucleotide sequence ID" value="NZ_WAIE01000004.1"/>
</dbReference>
<evidence type="ECO:0000256" key="8">
    <source>
        <dbReference type="ARBA" id="ARBA00023136"/>
    </source>
</evidence>
<dbReference type="GO" id="GO:0015920">
    <property type="term" value="P:lipopolysaccharide transport"/>
    <property type="evidence" value="ECO:0007669"/>
    <property type="project" value="TreeGrafter"/>
</dbReference>
<evidence type="ECO:0000256" key="5">
    <source>
        <dbReference type="ARBA" id="ARBA00022519"/>
    </source>
</evidence>
<keyword evidence="6 9" id="KW-0812">Transmembrane</keyword>
<evidence type="ECO:0000256" key="3">
    <source>
        <dbReference type="ARBA" id="ARBA00022448"/>
    </source>
</evidence>